<evidence type="ECO:0000313" key="2">
    <source>
        <dbReference type="Proteomes" id="UP000478052"/>
    </source>
</evidence>
<comment type="caution">
    <text evidence="1">The sequence shown here is derived from an EMBL/GenBank/DDBJ whole genome shotgun (WGS) entry which is preliminary data.</text>
</comment>
<dbReference type="InterPro" id="IPR036236">
    <property type="entry name" value="Znf_C2H2_sf"/>
</dbReference>
<dbReference type="EMBL" id="VUJU01007988">
    <property type="protein sequence ID" value="KAF0737173.1"/>
    <property type="molecule type" value="Genomic_DNA"/>
</dbReference>
<organism evidence="1 2">
    <name type="scientific">Aphis craccivora</name>
    <name type="common">Cowpea aphid</name>
    <dbReference type="NCBI Taxonomy" id="307492"/>
    <lineage>
        <taxon>Eukaryota</taxon>
        <taxon>Metazoa</taxon>
        <taxon>Ecdysozoa</taxon>
        <taxon>Arthropoda</taxon>
        <taxon>Hexapoda</taxon>
        <taxon>Insecta</taxon>
        <taxon>Pterygota</taxon>
        <taxon>Neoptera</taxon>
        <taxon>Paraneoptera</taxon>
        <taxon>Hemiptera</taxon>
        <taxon>Sternorrhyncha</taxon>
        <taxon>Aphidomorpha</taxon>
        <taxon>Aphidoidea</taxon>
        <taxon>Aphididae</taxon>
        <taxon>Aphidini</taxon>
        <taxon>Aphis</taxon>
        <taxon>Aphis</taxon>
    </lineage>
</organism>
<dbReference type="AlphaFoldDB" id="A0A6G0XAZ7"/>
<dbReference type="SUPFAM" id="SSF57667">
    <property type="entry name" value="beta-beta-alpha zinc fingers"/>
    <property type="match status" value="1"/>
</dbReference>
<gene>
    <name evidence="1" type="ORF">FWK35_00018515</name>
</gene>
<keyword evidence="2" id="KW-1185">Reference proteome</keyword>
<reference evidence="1 2" key="1">
    <citation type="submission" date="2019-08" db="EMBL/GenBank/DDBJ databases">
        <title>Whole genome of Aphis craccivora.</title>
        <authorList>
            <person name="Voronova N.V."/>
            <person name="Shulinski R.S."/>
            <person name="Bandarenka Y.V."/>
            <person name="Zhorov D.G."/>
            <person name="Warner D."/>
        </authorList>
    </citation>
    <scope>NUCLEOTIDE SEQUENCE [LARGE SCALE GENOMIC DNA]</scope>
    <source>
        <strain evidence="1">180601</strain>
        <tissue evidence="1">Whole Body</tissue>
    </source>
</reference>
<evidence type="ECO:0000313" key="1">
    <source>
        <dbReference type="EMBL" id="KAF0737173.1"/>
    </source>
</evidence>
<name>A0A6G0XAZ7_APHCR</name>
<sequence length="102" mass="11602">MYLFTSTFKMWIAPLKLNEFGVYCKFCKQTFVSEIGVLKNHSKGKKHIHIMQGASSKQQSITSFTTKEISPDLKNNNYLLTDESTDIDTVKTSCMVVRLSSI</sequence>
<dbReference type="Proteomes" id="UP000478052">
    <property type="component" value="Unassembled WGS sequence"/>
</dbReference>
<proteinExistence type="predicted"/>
<accession>A0A6G0XAZ7</accession>
<protein>
    <submittedName>
        <fullName evidence="1">Uncharacterized protein</fullName>
    </submittedName>
</protein>